<dbReference type="Gene3D" id="1.20.58.120">
    <property type="entry name" value="BAG domain"/>
    <property type="match status" value="1"/>
</dbReference>
<keyword evidence="6" id="KW-1185">Reference proteome</keyword>
<evidence type="ECO:0000259" key="3">
    <source>
        <dbReference type="PROSITE" id="PS50053"/>
    </source>
</evidence>
<reference evidence="5 6" key="1">
    <citation type="journal article" date="2024" name="Plant J.">
        <title>Genome sequences and population genomics reveal climatic adaptation and genomic divergence between two closely related sweetgum species.</title>
        <authorList>
            <person name="Xu W.Q."/>
            <person name="Ren C.Q."/>
            <person name="Zhang X.Y."/>
            <person name="Comes H.P."/>
            <person name="Liu X.H."/>
            <person name="Li Y.G."/>
            <person name="Kettle C.J."/>
            <person name="Jalonen R."/>
            <person name="Gaisberger H."/>
            <person name="Ma Y.Z."/>
            <person name="Qiu Y.X."/>
        </authorList>
    </citation>
    <scope>NUCLEOTIDE SEQUENCE [LARGE SCALE GENOMIC DNA]</scope>
    <source>
        <strain evidence="5">Hangzhou</strain>
    </source>
</reference>
<dbReference type="InterPro" id="IPR029071">
    <property type="entry name" value="Ubiquitin-like_domsf"/>
</dbReference>
<dbReference type="Gene3D" id="3.10.20.90">
    <property type="entry name" value="Phosphatidylinositol 3-kinase Catalytic Subunit, Chain A, domain 1"/>
    <property type="match status" value="1"/>
</dbReference>
<feature type="region of interest" description="Disordered" evidence="2">
    <location>
        <begin position="1"/>
        <end position="50"/>
    </location>
</feature>
<dbReference type="InterPro" id="IPR036533">
    <property type="entry name" value="BAG_dom_sf"/>
</dbReference>
<dbReference type="PROSITE" id="PS50053">
    <property type="entry name" value="UBIQUITIN_2"/>
    <property type="match status" value="1"/>
</dbReference>
<evidence type="ECO:0000259" key="4">
    <source>
        <dbReference type="PROSITE" id="PS51035"/>
    </source>
</evidence>
<dbReference type="SMART" id="SM00264">
    <property type="entry name" value="BAG"/>
    <property type="match status" value="1"/>
</dbReference>
<gene>
    <name evidence="5" type="ORF">L1049_009446</name>
</gene>
<dbReference type="PROSITE" id="PS51035">
    <property type="entry name" value="BAG"/>
    <property type="match status" value="1"/>
</dbReference>
<proteinExistence type="predicted"/>
<dbReference type="SUPFAM" id="SSF63491">
    <property type="entry name" value="BAG domain"/>
    <property type="match status" value="1"/>
</dbReference>
<evidence type="ECO:0000313" key="5">
    <source>
        <dbReference type="EMBL" id="KAK9291258.1"/>
    </source>
</evidence>
<dbReference type="AlphaFoldDB" id="A0AAP0S5E4"/>
<sequence>MQSSNSSGVEVRNGNNEVSDLEVRPGGMLVQKRDDDGDDGSGSGGKGVNGQMIKIKVTHGSSHHEHHIPSHSTFGDLKRVLAQKTGLEPKEQRLFFRGKEKEDDEYLHIAGVKNLSKVLLLEDQASKERKLEEMKKSSEISRACEAVAQVRVEVDKLSEKVATLESAVHKGTKVEEKEFSVLTELFMRQLLKLDSIEAEGEAKVQRKMEVRRVQNLVEKLDTLKARNANPFSNSGNAVSVTTNWETFDSGMGSLSAPPPMPSSTNVTQDWEQFD</sequence>
<dbReference type="PANTHER" id="PTHR12329">
    <property type="entry name" value="BCL2-ASSOCIATED ATHANOGENE"/>
    <property type="match status" value="1"/>
</dbReference>
<dbReference type="Pfam" id="PF00240">
    <property type="entry name" value="ubiquitin"/>
    <property type="match status" value="1"/>
</dbReference>
<accession>A0AAP0S5E4</accession>
<evidence type="ECO:0000313" key="6">
    <source>
        <dbReference type="Proteomes" id="UP001415857"/>
    </source>
</evidence>
<protein>
    <recommendedName>
        <fullName evidence="7">BAG family molecular chaperone regulator 4</fullName>
    </recommendedName>
</protein>
<dbReference type="GO" id="GO:0005737">
    <property type="term" value="C:cytoplasm"/>
    <property type="evidence" value="ECO:0007669"/>
    <property type="project" value="TreeGrafter"/>
</dbReference>
<dbReference type="InterPro" id="IPR000626">
    <property type="entry name" value="Ubiquitin-like_dom"/>
</dbReference>
<organism evidence="5 6">
    <name type="scientific">Liquidambar formosana</name>
    <name type="common">Formosan gum</name>
    <dbReference type="NCBI Taxonomy" id="63359"/>
    <lineage>
        <taxon>Eukaryota</taxon>
        <taxon>Viridiplantae</taxon>
        <taxon>Streptophyta</taxon>
        <taxon>Embryophyta</taxon>
        <taxon>Tracheophyta</taxon>
        <taxon>Spermatophyta</taxon>
        <taxon>Magnoliopsida</taxon>
        <taxon>eudicotyledons</taxon>
        <taxon>Gunneridae</taxon>
        <taxon>Pentapetalae</taxon>
        <taxon>Saxifragales</taxon>
        <taxon>Altingiaceae</taxon>
        <taxon>Liquidambar</taxon>
    </lineage>
</organism>
<evidence type="ECO:0000256" key="2">
    <source>
        <dbReference type="SAM" id="MobiDB-lite"/>
    </source>
</evidence>
<dbReference type="GO" id="GO:0051087">
    <property type="term" value="F:protein-folding chaperone binding"/>
    <property type="evidence" value="ECO:0007669"/>
    <property type="project" value="InterPro"/>
</dbReference>
<feature type="compositionally biased region" description="Polar residues" evidence="2">
    <location>
        <begin position="1"/>
        <end position="18"/>
    </location>
</feature>
<keyword evidence="1" id="KW-0143">Chaperone</keyword>
<dbReference type="GO" id="GO:0050821">
    <property type="term" value="P:protein stabilization"/>
    <property type="evidence" value="ECO:0007669"/>
    <property type="project" value="TreeGrafter"/>
</dbReference>
<evidence type="ECO:0000256" key="1">
    <source>
        <dbReference type="ARBA" id="ARBA00023186"/>
    </source>
</evidence>
<dbReference type="Proteomes" id="UP001415857">
    <property type="component" value="Unassembled WGS sequence"/>
</dbReference>
<evidence type="ECO:0008006" key="7">
    <source>
        <dbReference type="Google" id="ProtNLM"/>
    </source>
</evidence>
<dbReference type="GO" id="GO:0000774">
    <property type="term" value="F:adenyl-nucleotide exchange factor activity"/>
    <property type="evidence" value="ECO:0007669"/>
    <property type="project" value="TreeGrafter"/>
</dbReference>
<dbReference type="PANTHER" id="PTHR12329:SF49">
    <property type="entry name" value="BAG FAMILY MOLECULAR CHAPERONE REGULATOR 4-LIKE ISOFORM X1"/>
    <property type="match status" value="1"/>
</dbReference>
<feature type="region of interest" description="Disordered" evidence="2">
    <location>
        <begin position="250"/>
        <end position="274"/>
    </location>
</feature>
<dbReference type="Pfam" id="PF02179">
    <property type="entry name" value="BAG"/>
    <property type="match status" value="1"/>
</dbReference>
<feature type="domain" description="BAG" evidence="4">
    <location>
        <begin position="146"/>
        <end position="224"/>
    </location>
</feature>
<dbReference type="SUPFAM" id="SSF54236">
    <property type="entry name" value="Ubiquitin-like"/>
    <property type="match status" value="1"/>
</dbReference>
<feature type="compositionally biased region" description="Polar residues" evidence="2">
    <location>
        <begin position="262"/>
        <end position="274"/>
    </location>
</feature>
<dbReference type="InterPro" id="IPR003103">
    <property type="entry name" value="BAG_domain"/>
</dbReference>
<name>A0AAP0S5E4_LIQFO</name>
<dbReference type="EMBL" id="JBBPBK010000002">
    <property type="protein sequence ID" value="KAK9291258.1"/>
    <property type="molecule type" value="Genomic_DNA"/>
</dbReference>
<feature type="domain" description="Ubiquitin-like" evidence="3">
    <location>
        <begin position="51"/>
        <end position="127"/>
    </location>
</feature>
<dbReference type="InterPro" id="IPR039773">
    <property type="entry name" value="BAG_chaperone_regulator"/>
</dbReference>
<comment type="caution">
    <text evidence="5">The sequence shown here is derived from an EMBL/GenBank/DDBJ whole genome shotgun (WGS) entry which is preliminary data.</text>
</comment>